<comment type="cofactor">
    <cofactor evidence="6">
        <name>Mg(2+)</name>
        <dbReference type="ChEBI" id="CHEBI:18420"/>
    </cofactor>
</comment>
<evidence type="ECO:0000313" key="9">
    <source>
        <dbReference type="Proteomes" id="UP000063234"/>
    </source>
</evidence>
<dbReference type="GO" id="GO:0006777">
    <property type="term" value="P:Mo-molybdopterin cofactor biosynthetic process"/>
    <property type="evidence" value="ECO:0007669"/>
    <property type="project" value="UniProtKB-UniRule"/>
</dbReference>
<dbReference type="EMBL" id="AP013035">
    <property type="protein sequence ID" value="BAT70897.1"/>
    <property type="molecule type" value="Genomic_DNA"/>
</dbReference>
<evidence type="ECO:0000313" key="8">
    <source>
        <dbReference type="EMBL" id="BAT70897.1"/>
    </source>
</evidence>
<evidence type="ECO:0000256" key="2">
    <source>
        <dbReference type="ARBA" id="ARBA00005046"/>
    </source>
</evidence>
<organism evidence="8 9">
    <name type="scientific">Thermosulfidibacter takaii (strain DSM 17441 / JCM 13301 / NBRC 103674 / ABI70S6)</name>
    <dbReference type="NCBI Taxonomy" id="1298851"/>
    <lineage>
        <taxon>Bacteria</taxon>
        <taxon>Pseudomonadati</taxon>
        <taxon>Thermosulfidibacterota</taxon>
        <taxon>Thermosulfidibacteria</taxon>
        <taxon>Thermosulfidibacterales</taxon>
        <taxon>Thermosulfidibacteraceae</taxon>
    </lineage>
</organism>
<evidence type="ECO:0000256" key="6">
    <source>
        <dbReference type="RuleBase" id="RU365090"/>
    </source>
</evidence>
<dbReference type="PATRIC" id="fig|1298851.3.peg.90"/>
<dbReference type="GO" id="GO:0005829">
    <property type="term" value="C:cytosol"/>
    <property type="evidence" value="ECO:0007669"/>
    <property type="project" value="TreeGrafter"/>
</dbReference>
<dbReference type="SMART" id="SM00852">
    <property type="entry name" value="MoCF_biosynth"/>
    <property type="match status" value="1"/>
</dbReference>
<evidence type="ECO:0000256" key="1">
    <source>
        <dbReference type="ARBA" id="ARBA00002901"/>
    </source>
</evidence>
<comment type="catalytic activity">
    <reaction evidence="5">
        <text>adenylyl-molybdopterin + molybdate = Mo-molybdopterin + AMP + H(+)</text>
        <dbReference type="Rhea" id="RHEA:35047"/>
        <dbReference type="ChEBI" id="CHEBI:15378"/>
        <dbReference type="ChEBI" id="CHEBI:36264"/>
        <dbReference type="ChEBI" id="CHEBI:62727"/>
        <dbReference type="ChEBI" id="CHEBI:71302"/>
        <dbReference type="ChEBI" id="CHEBI:456215"/>
        <dbReference type="EC" id="2.10.1.1"/>
    </reaction>
</comment>
<dbReference type="InterPro" id="IPR036135">
    <property type="entry name" value="MoeA_linker/N_sf"/>
</dbReference>
<dbReference type="AlphaFoldDB" id="A0A0S3QRJ9"/>
<dbReference type="UniPathway" id="UPA00344"/>
<proteinExistence type="inferred from homology"/>
<evidence type="ECO:0000256" key="4">
    <source>
        <dbReference type="ARBA" id="ARBA00023150"/>
    </source>
</evidence>
<keyword evidence="6 8" id="KW-0808">Transferase</keyword>
<dbReference type="GO" id="GO:0061599">
    <property type="term" value="F:molybdopterin molybdotransferase activity"/>
    <property type="evidence" value="ECO:0007669"/>
    <property type="project" value="UniProtKB-UniRule"/>
</dbReference>
<keyword evidence="6" id="KW-0460">Magnesium</keyword>
<evidence type="ECO:0000256" key="5">
    <source>
        <dbReference type="ARBA" id="ARBA00047317"/>
    </source>
</evidence>
<dbReference type="GO" id="GO:0046872">
    <property type="term" value="F:metal ion binding"/>
    <property type="evidence" value="ECO:0007669"/>
    <property type="project" value="UniProtKB-UniRule"/>
</dbReference>
<name>A0A0S3QRJ9_THET7</name>
<dbReference type="NCBIfam" id="TIGR00177">
    <property type="entry name" value="molyb_syn"/>
    <property type="match status" value="1"/>
</dbReference>
<dbReference type="InterPro" id="IPR005110">
    <property type="entry name" value="MoeA_linker/N"/>
</dbReference>
<dbReference type="SUPFAM" id="SSF53218">
    <property type="entry name" value="Molybdenum cofactor biosynthesis proteins"/>
    <property type="match status" value="1"/>
</dbReference>
<evidence type="ECO:0000259" key="7">
    <source>
        <dbReference type="SMART" id="SM00852"/>
    </source>
</evidence>
<dbReference type="InterPro" id="IPR005111">
    <property type="entry name" value="MoeA_C_domain_IV"/>
</dbReference>
<dbReference type="InterPro" id="IPR036425">
    <property type="entry name" value="MoaB/Mog-like_dom_sf"/>
</dbReference>
<comment type="pathway">
    <text evidence="2 6">Cofactor biosynthesis; molybdopterin biosynthesis.</text>
</comment>
<comment type="function">
    <text evidence="1 6">Catalyzes the insertion of molybdate into adenylated molybdopterin with the concomitant release of AMP.</text>
</comment>
<dbReference type="Pfam" id="PF03454">
    <property type="entry name" value="MoeA_C"/>
    <property type="match status" value="1"/>
</dbReference>
<dbReference type="InterPro" id="IPR036688">
    <property type="entry name" value="MoeA_C_domain_IV_sf"/>
</dbReference>
<keyword evidence="4 6" id="KW-0501">Molybdenum cofactor biosynthesis</keyword>
<dbReference type="NCBIfam" id="NF045515">
    <property type="entry name" value="Glp_gephyrin"/>
    <property type="match status" value="1"/>
</dbReference>
<dbReference type="PANTHER" id="PTHR10192">
    <property type="entry name" value="MOLYBDOPTERIN BIOSYNTHESIS PROTEIN"/>
    <property type="match status" value="1"/>
</dbReference>
<dbReference type="Proteomes" id="UP000063234">
    <property type="component" value="Chromosome"/>
</dbReference>
<dbReference type="SUPFAM" id="SSF63882">
    <property type="entry name" value="MoeA N-terminal region -like"/>
    <property type="match status" value="1"/>
</dbReference>
<feature type="domain" description="MoaB/Mog" evidence="7">
    <location>
        <begin position="193"/>
        <end position="330"/>
    </location>
</feature>
<keyword evidence="6" id="KW-0500">Molybdenum</keyword>
<dbReference type="SUPFAM" id="SSF63867">
    <property type="entry name" value="MoeA C-terminal domain-like"/>
    <property type="match status" value="1"/>
</dbReference>
<dbReference type="Gene3D" id="3.40.980.10">
    <property type="entry name" value="MoaB/Mog-like domain"/>
    <property type="match status" value="1"/>
</dbReference>
<dbReference type="EC" id="2.10.1.1" evidence="6"/>
<dbReference type="InterPro" id="IPR001453">
    <property type="entry name" value="MoaB/Mog_dom"/>
</dbReference>
<dbReference type="KEGG" id="ttk:TST_0087"/>
<dbReference type="Gene3D" id="2.40.340.10">
    <property type="entry name" value="MoeA, C-terminal, domain IV"/>
    <property type="match status" value="1"/>
</dbReference>
<dbReference type="Gene3D" id="2.170.190.11">
    <property type="entry name" value="Molybdopterin biosynthesis moea protein, domain 3"/>
    <property type="match status" value="1"/>
</dbReference>
<dbReference type="Gene3D" id="3.90.105.10">
    <property type="entry name" value="Molybdopterin biosynthesis moea protein, domain 2"/>
    <property type="match status" value="1"/>
</dbReference>
<gene>
    <name evidence="8" type="primary">moeA</name>
    <name evidence="8" type="ORF">TST_0087</name>
</gene>
<sequence>MSRLCLSGMSFREGLMERRVKYQQAKEIVFGSIDSLSTETVFLEEALGRVLAEDVIARQDIPVLDTSAMDGYAVNSGSITRVPCRLRIVGEVFAGMRPGAAISAGEACYVATGAFLPENADAVIRLEDAEVEDGFLVVREKPDRGQFVDVAGSEVKKGEKVISKGERINYRMLGLLARLGVYKLRVFRKPRVGIVVTGDEICEVFEPSEFRNRNANLYILRGLLEKERVDYGYLAKVGDDVDDLVDVLGSAFENYDVVVTTGGVSVGRKDLVKEALARVGARIEFTGTNVKPGRPLTFALYESKLFFGLPGYPSALLVNALEFLMPALRKLAGERNFENRYLEAVAAEDFKSRRGKVYFIRVNLRCENGVLKAYSAGSQLTSNYLTSALCDALLIVPEEKERVKKGEVSKVLIL</sequence>
<dbReference type="Pfam" id="PF00994">
    <property type="entry name" value="MoCF_biosynth"/>
    <property type="match status" value="1"/>
</dbReference>
<dbReference type="Pfam" id="PF03453">
    <property type="entry name" value="MoeA_N"/>
    <property type="match status" value="1"/>
</dbReference>
<keyword evidence="9" id="KW-1185">Reference proteome</keyword>
<dbReference type="CDD" id="cd00887">
    <property type="entry name" value="MoeA"/>
    <property type="match status" value="1"/>
</dbReference>
<dbReference type="STRING" id="1298851.TST_0087"/>
<dbReference type="InterPro" id="IPR038987">
    <property type="entry name" value="MoeA-like"/>
</dbReference>
<reference evidence="9" key="1">
    <citation type="journal article" date="2018" name="Science">
        <title>A primordial and reversible TCA cycle in a facultatively chemolithoautotrophic thermophile.</title>
        <authorList>
            <person name="Nunoura T."/>
            <person name="Chikaraishi Y."/>
            <person name="Izaki R."/>
            <person name="Suwa T."/>
            <person name="Sato T."/>
            <person name="Harada T."/>
            <person name="Mori K."/>
            <person name="Kato Y."/>
            <person name="Miyazaki M."/>
            <person name="Shimamura S."/>
            <person name="Yanagawa K."/>
            <person name="Shuto A."/>
            <person name="Ohkouchi N."/>
            <person name="Fujita N."/>
            <person name="Takaki Y."/>
            <person name="Atomi H."/>
            <person name="Takai K."/>
        </authorList>
    </citation>
    <scope>NUCLEOTIDE SEQUENCE [LARGE SCALE GENOMIC DNA]</scope>
    <source>
        <strain evidence="9">DSM 17441 / JCM 13301 / NBRC 103674 / ABI70S6</strain>
    </source>
</reference>
<dbReference type="PANTHER" id="PTHR10192:SF5">
    <property type="entry name" value="GEPHYRIN"/>
    <property type="match status" value="1"/>
</dbReference>
<protein>
    <recommendedName>
        <fullName evidence="6">Molybdopterin molybdenumtransferase</fullName>
        <ecNumber evidence="6">2.10.1.1</ecNumber>
    </recommendedName>
</protein>
<keyword evidence="6" id="KW-0479">Metal-binding</keyword>
<comment type="similarity">
    <text evidence="3 6">Belongs to the MoeA family.</text>
</comment>
<accession>A0A0S3QRJ9</accession>
<evidence type="ECO:0000256" key="3">
    <source>
        <dbReference type="ARBA" id="ARBA00010763"/>
    </source>
</evidence>